<dbReference type="EMBL" id="BART01027719">
    <property type="protein sequence ID" value="GAG96475.1"/>
    <property type="molecule type" value="Genomic_DNA"/>
</dbReference>
<proteinExistence type="predicted"/>
<dbReference type="AlphaFoldDB" id="X1BND0"/>
<organism evidence="1">
    <name type="scientific">marine sediment metagenome</name>
    <dbReference type="NCBI Taxonomy" id="412755"/>
    <lineage>
        <taxon>unclassified sequences</taxon>
        <taxon>metagenomes</taxon>
        <taxon>ecological metagenomes</taxon>
    </lineage>
</organism>
<feature type="non-terminal residue" evidence="1">
    <location>
        <position position="274"/>
    </location>
</feature>
<name>X1BND0_9ZZZZ</name>
<accession>X1BND0</accession>
<evidence type="ECO:0000313" key="1">
    <source>
        <dbReference type="EMBL" id="GAG96475.1"/>
    </source>
</evidence>
<protein>
    <submittedName>
        <fullName evidence="1">Uncharacterized protein</fullName>
    </submittedName>
</protein>
<feature type="non-terminal residue" evidence="1">
    <location>
        <position position="1"/>
    </location>
</feature>
<gene>
    <name evidence="1" type="ORF">S01H4_49073</name>
</gene>
<comment type="caution">
    <text evidence="1">The sequence shown here is derived from an EMBL/GenBank/DDBJ whole genome shotgun (WGS) entry which is preliminary data.</text>
</comment>
<sequence length="274" mass="33654">TKYVSKSKNKQTGTSYPVLNKCREPFHDLDTKHWRNYYFRKLEEDCGKFSIGKHWEIKIPTKNERDHFVNLLISNTKIELENKRNVLQERFSNETINKLIEKIKPIVIDFIRYWTSNNLRNIQNDPIEHRLIIKNLLLIPDKLKKELKVTEDFLMELNESFFRQVIQDHNSMRHTHRRIKLIRKRDIEKIIRYYFTRFPYYYYDMPNWDRETDIVTIYNRINRRTEVISLDEWYEFMFANIRLKGKSIREKLAGARNLRGKEVRMKEDRGNFKK</sequence>
<reference evidence="1" key="1">
    <citation type="journal article" date="2014" name="Front. Microbiol.">
        <title>High frequency of phylogenetically diverse reductive dehalogenase-homologous genes in deep subseafloor sedimentary metagenomes.</title>
        <authorList>
            <person name="Kawai M."/>
            <person name="Futagami T."/>
            <person name="Toyoda A."/>
            <person name="Takaki Y."/>
            <person name="Nishi S."/>
            <person name="Hori S."/>
            <person name="Arai W."/>
            <person name="Tsubouchi T."/>
            <person name="Morono Y."/>
            <person name="Uchiyama I."/>
            <person name="Ito T."/>
            <person name="Fujiyama A."/>
            <person name="Inagaki F."/>
            <person name="Takami H."/>
        </authorList>
    </citation>
    <scope>NUCLEOTIDE SEQUENCE</scope>
    <source>
        <strain evidence="1">Expedition CK06-06</strain>
    </source>
</reference>